<dbReference type="InterPro" id="IPR042070">
    <property type="entry name" value="PucR_C-HTH_sf"/>
</dbReference>
<dbReference type="OrthoDB" id="5051269at2"/>
<sequence length="48" mass="5221">MRQTAVALHRHHSSVAARLAHVGDVLGWTQDDPAGRFRTRLALLSGTS</sequence>
<name>A0A419I5R0_9PSEU</name>
<dbReference type="Pfam" id="PF13556">
    <property type="entry name" value="HTH_30"/>
    <property type="match status" value="1"/>
</dbReference>
<comment type="caution">
    <text evidence="2">The sequence shown here is derived from an EMBL/GenBank/DDBJ whole genome shotgun (WGS) entry which is preliminary data.</text>
</comment>
<dbReference type="InterPro" id="IPR025736">
    <property type="entry name" value="PucR_C-HTH_dom"/>
</dbReference>
<dbReference type="Gene3D" id="1.10.10.2840">
    <property type="entry name" value="PucR C-terminal helix-turn-helix domain"/>
    <property type="match status" value="1"/>
</dbReference>
<protein>
    <recommendedName>
        <fullName evidence="1">PucR C-terminal helix-turn-helix domain-containing protein</fullName>
    </recommendedName>
</protein>
<feature type="domain" description="PucR C-terminal helix-turn-helix" evidence="1">
    <location>
        <begin position="2"/>
        <end position="44"/>
    </location>
</feature>
<evidence type="ECO:0000313" key="3">
    <source>
        <dbReference type="Proteomes" id="UP000285112"/>
    </source>
</evidence>
<evidence type="ECO:0000259" key="1">
    <source>
        <dbReference type="Pfam" id="PF13556"/>
    </source>
</evidence>
<keyword evidence="3" id="KW-1185">Reference proteome</keyword>
<dbReference type="EMBL" id="QZFV01000074">
    <property type="protein sequence ID" value="RJQ86240.1"/>
    <property type="molecule type" value="Genomic_DNA"/>
</dbReference>
<evidence type="ECO:0000313" key="2">
    <source>
        <dbReference type="EMBL" id="RJQ86240.1"/>
    </source>
</evidence>
<dbReference type="AlphaFoldDB" id="A0A419I5R0"/>
<dbReference type="RefSeq" id="WP_120023442.1">
    <property type="nucleotide sequence ID" value="NZ_QZFV01000074.1"/>
</dbReference>
<organism evidence="2 3">
    <name type="scientific">Amycolatopsis panacis</name>
    <dbReference type="NCBI Taxonomy" id="2340917"/>
    <lineage>
        <taxon>Bacteria</taxon>
        <taxon>Bacillati</taxon>
        <taxon>Actinomycetota</taxon>
        <taxon>Actinomycetes</taxon>
        <taxon>Pseudonocardiales</taxon>
        <taxon>Pseudonocardiaceae</taxon>
        <taxon>Amycolatopsis</taxon>
    </lineage>
</organism>
<reference evidence="2 3" key="1">
    <citation type="submission" date="2018-09" db="EMBL/GenBank/DDBJ databases">
        <title>YIM PH 21725 draft genome.</title>
        <authorList>
            <person name="Miao C."/>
        </authorList>
    </citation>
    <scope>NUCLEOTIDE SEQUENCE [LARGE SCALE GENOMIC DNA]</scope>
    <source>
        <strain evidence="3">YIM PH21725</strain>
    </source>
</reference>
<dbReference type="Proteomes" id="UP000285112">
    <property type="component" value="Unassembled WGS sequence"/>
</dbReference>
<gene>
    <name evidence="2" type="ORF">D5S19_12055</name>
</gene>
<accession>A0A419I5R0</accession>
<proteinExistence type="predicted"/>